<evidence type="ECO:0000256" key="2">
    <source>
        <dbReference type="ARBA" id="ARBA00023239"/>
    </source>
</evidence>
<sequence>MAAKLLHGVTTAMVTPFDEQGKVSLERVERLTDYLIERGVHCLYPLGTTGEMVKLSTEERKAVAETVVRRAAGRVTVYIHTGAVKLEDAVELSRHAADIGADGIGAVTPIFLGANALEQEFYYSRIMDSVPQDFPVYLYNIPQCSANDLTMATAESLAKRYANVAGIKYSLPDMLRTSEYLAVREGNFSVVQGTDRLFLASLAMGCDGVVSGVSCVFPEPFVAVYEAYRSGDIALARQWQRIAVKYCETLRNGSNMAYFKAALRYRGVDAGFMRLPQLDLPSDEAAELARQLRALDTECLAASVH</sequence>
<dbReference type="SUPFAM" id="SSF51569">
    <property type="entry name" value="Aldolase"/>
    <property type="match status" value="1"/>
</dbReference>
<dbReference type="GO" id="GO:0008840">
    <property type="term" value="F:4-hydroxy-tetrahydrodipicolinate synthase activity"/>
    <property type="evidence" value="ECO:0007669"/>
    <property type="project" value="TreeGrafter"/>
</dbReference>
<reference evidence="7 8" key="1">
    <citation type="submission" date="2019-04" db="EMBL/GenBank/DDBJ databases">
        <title>Cohnella sp. nov. isolated from preserved vegetables.</title>
        <authorList>
            <person name="Lin S.-Y."/>
            <person name="Hung M.-H."/>
            <person name="Young C.-C."/>
        </authorList>
    </citation>
    <scope>NUCLEOTIDE SEQUENCE [LARGE SCALE GENOMIC DNA]</scope>
    <source>
        <strain evidence="7 8">CC-MHH1044</strain>
    </source>
</reference>
<evidence type="ECO:0000313" key="7">
    <source>
        <dbReference type="EMBL" id="THF77757.1"/>
    </source>
</evidence>
<dbReference type="InterPro" id="IPR013785">
    <property type="entry name" value="Aldolase_TIM"/>
</dbReference>
<dbReference type="EMBL" id="SSOB01000018">
    <property type="protein sequence ID" value="THF77757.1"/>
    <property type="molecule type" value="Genomic_DNA"/>
</dbReference>
<protein>
    <submittedName>
        <fullName evidence="7">Dihydrodipicolinate synthase family protein</fullName>
    </submittedName>
</protein>
<comment type="caution">
    <text evidence="7">The sequence shown here is derived from an EMBL/GenBank/DDBJ whole genome shotgun (WGS) entry which is preliminary data.</text>
</comment>
<gene>
    <name evidence="7" type="ORF">E6C55_15565</name>
</gene>
<accession>A0A4S4BXB5</accession>
<keyword evidence="2 4" id="KW-0456">Lyase</keyword>
<dbReference type="InterPro" id="IPR020625">
    <property type="entry name" value="Schiff_base-form_aldolases_AS"/>
</dbReference>
<evidence type="ECO:0000256" key="1">
    <source>
        <dbReference type="ARBA" id="ARBA00007592"/>
    </source>
</evidence>
<dbReference type="PANTHER" id="PTHR12128">
    <property type="entry name" value="DIHYDRODIPICOLINATE SYNTHASE"/>
    <property type="match status" value="1"/>
</dbReference>
<dbReference type="OrthoDB" id="9771791at2"/>
<feature type="binding site" evidence="6">
    <location>
        <position position="210"/>
    </location>
    <ligand>
        <name>pyruvate</name>
        <dbReference type="ChEBI" id="CHEBI:15361"/>
    </ligand>
</feature>
<keyword evidence="8" id="KW-1185">Reference proteome</keyword>
<dbReference type="Proteomes" id="UP000310636">
    <property type="component" value="Unassembled WGS sequence"/>
</dbReference>
<feature type="active site" description="Proton donor/acceptor" evidence="5">
    <location>
        <position position="139"/>
    </location>
</feature>
<dbReference type="AlphaFoldDB" id="A0A4S4BXB5"/>
<comment type="similarity">
    <text evidence="1 4">Belongs to the DapA family.</text>
</comment>
<evidence type="ECO:0000256" key="5">
    <source>
        <dbReference type="PIRSR" id="PIRSR001365-1"/>
    </source>
</evidence>
<name>A0A4S4BXB5_9BACL</name>
<dbReference type="Pfam" id="PF00701">
    <property type="entry name" value="DHDPS"/>
    <property type="match status" value="1"/>
</dbReference>
<keyword evidence="3" id="KW-0704">Schiff base</keyword>
<proteinExistence type="inferred from homology"/>
<dbReference type="Gene3D" id="3.20.20.70">
    <property type="entry name" value="Aldolase class I"/>
    <property type="match status" value="1"/>
</dbReference>
<dbReference type="PANTHER" id="PTHR12128:SF66">
    <property type="entry name" value="4-HYDROXY-2-OXOGLUTARATE ALDOLASE, MITOCHONDRIAL"/>
    <property type="match status" value="1"/>
</dbReference>
<dbReference type="InterPro" id="IPR002220">
    <property type="entry name" value="DapA-like"/>
</dbReference>
<feature type="binding site" evidence="6">
    <location>
        <position position="49"/>
    </location>
    <ligand>
        <name>pyruvate</name>
        <dbReference type="ChEBI" id="CHEBI:15361"/>
    </ligand>
</feature>
<dbReference type="PROSITE" id="PS00666">
    <property type="entry name" value="DHDPS_2"/>
    <property type="match status" value="1"/>
</dbReference>
<evidence type="ECO:0000256" key="4">
    <source>
        <dbReference type="PIRNR" id="PIRNR001365"/>
    </source>
</evidence>
<dbReference type="SMART" id="SM01130">
    <property type="entry name" value="DHDPS"/>
    <property type="match status" value="1"/>
</dbReference>
<dbReference type="RefSeq" id="WP_136370731.1">
    <property type="nucleotide sequence ID" value="NZ_SSOB01000018.1"/>
</dbReference>
<evidence type="ECO:0000256" key="3">
    <source>
        <dbReference type="ARBA" id="ARBA00023270"/>
    </source>
</evidence>
<evidence type="ECO:0000313" key="8">
    <source>
        <dbReference type="Proteomes" id="UP000310636"/>
    </source>
</evidence>
<dbReference type="CDD" id="cd00408">
    <property type="entry name" value="DHDPS-like"/>
    <property type="match status" value="1"/>
</dbReference>
<dbReference type="GO" id="GO:0044281">
    <property type="term" value="P:small molecule metabolic process"/>
    <property type="evidence" value="ECO:0007669"/>
    <property type="project" value="UniProtKB-ARBA"/>
</dbReference>
<evidence type="ECO:0000256" key="6">
    <source>
        <dbReference type="PIRSR" id="PIRSR001365-2"/>
    </source>
</evidence>
<dbReference type="PRINTS" id="PR00146">
    <property type="entry name" value="DHPICSNTHASE"/>
</dbReference>
<organism evidence="7 8">
    <name type="scientific">Cohnella fermenti</name>
    <dbReference type="NCBI Taxonomy" id="2565925"/>
    <lineage>
        <taxon>Bacteria</taxon>
        <taxon>Bacillati</taxon>
        <taxon>Bacillota</taxon>
        <taxon>Bacilli</taxon>
        <taxon>Bacillales</taxon>
        <taxon>Paenibacillaceae</taxon>
        <taxon>Cohnella</taxon>
    </lineage>
</organism>
<feature type="active site" description="Schiff-base intermediate with substrate" evidence="5">
    <location>
        <position position="168"/>
    </location>
</feature>
<dbReference type="PIRSF" id="PIRSF001365">
    <property type="entry name" value="DHDPS"/>
    <property type="match status" value="1"/>
</dbReference>